<evidence type="ECO:0000313" key="3">
    <source>
        <dbReference type="Proteomes" id="UP001596287"/>
    </source>
</evidence>
<name>A0ABW1PRC8_9FLAO</name>
<evidence type="ECO:0000256" key="1">
    <source>
        <dbReference type="SAM" id="Coils"/>
    </source>
</evidence>
<sequence length="117" mass="13494">MISLKNQNNCKLLPNNLGFSTKMKDIINQVFEIEKKASEQNIDSFERNLRRINHEFEELGYKIVNPIGNSYDERDASLEANMITTNAKKITKVLKPVIYKMENDAYSLIQKGVVIVE</sequence>
<dbReference type="EMBL" id="JBHSQB010000009">
    <property type="protein sequence ID" value="MFC6097460.1"/>
    <property type="molecule type" value="Genomic_DNA"/>
</dbReference>
<evidence type="ECO:0000313" key="2">
    <source>
        <dbReference type="EMBL" id="MFC6097460.1"/>
    </source>
</evidence>
<gene>
    <name evidence="2" type="ORF">ACFPVY_12465</name>
</gene>
<accession>A0ABW1PRC8</accession>
<feature type="coiled-coil region" evidence="1">
    <location>
        <begin position="28"/>
        <end position="55"/>
    </location>
</feature>
<organism evidence="2 3">
    <name type="scientific">Flavobacterium qiangtangense</name>
    <dbReference type="NCBI Taxonomy" id="1442595"/>
    <lineage>
        <taxon>Bacteria</taxon>
        <taxon>Pseudomonadati</taxon>
        <taxon>Bacteroidota</taxon>
        <taxon>Flavobacteriia</taxon>
        <taxon>Flavobacteriales</taxon>
        <taxon>Flavobacteriaceae</taxon>
        <taxon>Flavobacterium</taxon>
    </lineage>
</organism>
<keyword evidence="1" id="KW-0175">Coiled coil</keyword>
<comment type="caution">
    <text evidence="2">The sequence shown here is derived from an EMBL/GenBank/DDBJ whole genome shotgun (WGS) entry which is preliminary data.</text>
</comment>
<dbReference type="Proteomes" id="UP001596287">
    <property type="component" value="Unassembled WGS sequence"/>
</dbReference>
<dbReference type="RefSeq" id="WP_379792421.1">
    <property type="nucleotide sequence ID" value="NZ_JBHSQB010000009.1"/>
</dbReference>
<keyword evidence="3" id="KW-1185">Reference proteome</keyword>
<proteinExistence type="predicted"/>
<protein>
    <submittedName>
        <fullName evidence="2">Uncharacterized protein</fullName>
    </submittedName>
</protein>
<reference evidence="3" key="1">
    <citation type="journal article" date="2019" name="Int. J. Syst. Evol. Microbiol.">
        <title>The Global Catalogue of Microorganisms (GCM) 10K type strain sequencing project: providing services to taxonomists for standard genome sequencing and annotation.</title>
        <authorList>
            <consortium name="The Broad Institute Genomics Platform"/>
            <consortium name="The Broad Institute Genome Sequencing Center for Infectious Disease"/>
            <person name="Wu L."/>
            <person name="Ma J."/>
        </authorList>
    </citation>
    <scope>NUCLEOTIDE SEQUENCE [LARGE SCALE GENOMIC DNA]</scope>
    <source>
        <strain evidence="3">CCUG 49679</strain>
    </source>
</reference>